<reference evidence="9" key="2">
    <citation type="submission" date="2015-08" db="UniProtKB">
        <authorList>
            <consortium name="WormBaseParasite"/>
        </authorList>
    </citation>
    <scope>IDENTIFICATION</scope>
</reference>
<comment type="subcellular location">
    <subcellularLocation>
        <location evidence="1">Secreted</location>
    </subcellularLocation>
</comment>
<keyword evidence="6" id="KW-0446">Lipid-binding</keyword>
<evidence type="ECO:0000256" key="5">
    <source>
        <dbReference type="ARBA" id="ARBA00023054"/>
    </source>
</evidence>
<protein>
    <submittedName>
        <fullName evidence="9">Uncharacterized protein</fullName>
    </submittedName>
</protein>
<keyword evidence="3" id="KW-0964">Secreted</keyword>
<evidence type="ECO:0000256" key="4">
    <source>
        <dbReference type="ARBA" id="ARBA00022729"/>
    </source>
</evidence>
<dbReference type="InterPro" id="IPR008632">
    <property type="entry name" value="Gp-FAR-1"/>
</dbReference>
<evidence type="ECO:0000313" key="8">
    <source>
        <dbReference type="Proteomes" id="UP000035680"/>
    </source>
</evidence>
<dbReference type="Gene3D" id="1.20.120.1100">
    <property type="match status" value="1"/>
</dbReference>
<feature type="signal peptide" evidence="7">
    <location>
        <begin position="1"/>
        <end position="18"/>
    </location>
</feature>
<reference evidence="8" key="1">
    <citation type="submission" date="2014-07" db="EMBL/GenBank/DDBJ databases">
        <authorList>
            <person name="Martin A.A"/>
            <person name="De Silva N."/>
        </authorList>
    </citation>
    <scope>NUCLEOTIDE SEQUENCE</scope>
</reference>
<feature type="chain" id="PRO_5005330715" evidence="7">
    <location>
        <begin position="19"/>
        <end position="226"/>
    </location>
</feature>
<dbReference type="WBParaSite" id="SVE_1944300.1">
    <property type="protein sequence ID" value="SVE_1944300.1"/>
    <property type="gene ID" value="SVE_1944300"/>
</dbReference>
<accession>A0A0K0G3Y4</accession>
<evidence type="ECO:0000256" key="6">
    <source>
        <dbReference type="ARBA" id="ARBA00023121"/>
    </source>
</evidence>
<comment type="similarity">
    <text evidence="2">Belongs to the fatty-acid and retinol-binding protein (FARBP) family.</text>
</comment>
<keyword evidence="5" id="KW-0175">Coiled coil</keyword>
<keyword evidence="8" id="KW-1185">Reference proteome</keyword>
<dbReference type="Proteomes" id="UP000035680">
    <property type="component" value="Unassembled WGS sequence"/>
</dbReference>
<dbReference type="AlphaFoldDB" id="A0A0K0G3Y4"/>
<dbReference type="GO" id="GO:0005576">
    <property type="term" value="C:extracellular region"/>
    <property type="evidence" value="ECO:0007669"/>
    <property type="project" value="UniProtKB-SubCell"/>
</dbReference>
<sequence length="226" mass="26338">MLKIIIFCQIFLILTINGELANSKNANQCSHDVEIQWKKVNITKLISNIPQDIKEVFDNITTEDTLYLQNILHTLYNFVTSNNAKDNEKILDKFTHANISLVEEFKNLWVRMIGESNGITKNGNDFLKKLIQFHYTVLEYVTSDNGTIFDYKRLREEVYKIAQEYLNLTNKDRNSFSSSFPSLSNFFNNKILLDALREIKPNSSIKDYTNIRNKLINAIIEKKLSK</sequence>
<evidence type="ECO:0000256" key="2">
    <source>
        <dbReference type="ARBA" id="ARBA00006648"/>
    </source>
</evidence>
<evidence type="ECO:0000256" key="7">
    <source>
        <dbReference type="SAM" id="SignalP"/>
    </source>
</evidence>
<evidence type="ECO:0000313" key="9">
    <source>
        <dbReference type="WBParaSite" id="SVE_1944300.1"/>
    </source>
</evidence>
<dbReference type="GO" id="GO:0008289">
    <property type="term" value="F:lipid binding"/>
    <property type="evidence" value="ECO:0007669"/>
    <property type="project" value="UniProtKB-KW"/>
</dbReference>
<name>A0A0K0G3Y4_STRVS</name>
<evidence type="ECO:0000256" key="1">
    <source>
        <dbReference type="ARBA" id="ARBA00004613"/>
    </source>
</evidence>
<evidence type="ECO:0000256" key="3">
    <source>
        <dbReference type="ARBA" id="ARBA00022525"/>
    </source>
</evidence>
<dbReference type="Pfam" id="PF05823">
    <property type="entry name" value="Gp-FAR-1"/>
    <property type="match status" value="1"/>
</dbReference>
<keyword evidence="4 7" id="KW-0732">Signal</keyword>
<organism evidence="8 9">
    <name type="scientific">Strongyloides venezuelensis</name>
    <name type="common">Threadworm</name>
    <dbReference type="NCBI Taxonomy" id="75913"/>
    <lineage>
        <taxon>Eukaryota</taxon>
        <taxon>Metazoa</taxon>
        <taxon>Ecdysozoa</taxon>
        <taxon>Nematoda</taxon>
        <taxon>Chromadorea</taxon>
        <taxon>Rhabditida</taxon>
        <taxon>Tylenchina</taxon>
        <taxon>Panagrolaimomorpha</taxon>
        <taxon>Strongyloidoidea</taxon>
        <taxon>Strongyloididae</taxon>
        <taxon>Strongyloides</taxon>
    </lineage>
</organism>
<proteinExistence type="inferred from homology"/>